<sequence>MYGTFWIVYDYMKYFDRETASHIERSSFLEIINDIFKSFSPLEREAIIYQYTDWEALDDGFKNQKAVADVVGDYFFICPSNLFANLYAEHCDKVFYYFFNHVSTDRIKTFLLSKE</sequence>
<accession>A0AAN8WM52</accession>
<dbReference type="GO" id="GO:0005615">
    <property type="term" value="C:extracellular space"/>
    <property type="evidence" value="ECO:0007669"/>
    <property type="project" value="TreeGrafter"/>
</dbReference>
<comment type="caution">
    <text evidence="6">The sequence shown here is derived from an EMBL/GenBank/DDBJ whole genome shotgun (WGS) entry which is preliminary data.</text>
</comment>
<keyword evidence="3" id="KW-0378">Hydrolase</keyword>
<dbReference type="GO" id="GO:0019695">
    <property type="term" value="P:choline metabolic process"/>
    <property type="evidence" value="ECO:0007669"/>
    <property type="project" value="TreeGrafter"/>
</dbReference>
<organism evidence="6 7">
    <name type="scientific">Halocaridina rubra</name>
    <name type="common">Hawaiian red shrimp</name>
    <dbReference type="NCBI Taxonomy" id="373956"/>
    <lineage>
        <taxon>Eukaryota</taxon>
        <taxon>Metazoa</taxon>
        <taxon>Ecdysozoa</taxon>
        <taxon>Arthropoda</taxon>
        <taxon>Crustacea</taxon>
        <taxon>Multicrustacea</taxon>
        <taxon>Malacostraca</taxon>
        <taxon>Eumalacostraca</taxon>
        <taxon>Eucarida</taxon>
        <taxon>Decapoda</taxon>
        <taxon>Pleocyemata</taxon>
        <taxon>Caridea</taxon>
        <taxon>Atyoidea</taxon>
        <taxon>Atyidae</taxon>
        <taxon>Halocaridina</taxon>
    </lineage>
</organism>
<dbReference type="PANTHER" id="PTHR43918">
    <property type="entry name" value="ACETYLCHOLINESTERASE"/>
    <property type="match status" value="1"/>
</dbReference>
<evidence type="ECO:0000256" key="4">
    <source>
        <dbReference type="ARBA" id="ARBA00023180"/>
    </source>
</evidence>
<dbReference type="GO" id="GO:0006581">
    <property type="term" value="P:acetylcholine catabolic process"/>
    <property type="evidence" value="ECO:0007669"/>
    <property type="project" value="TreeGrafter"/>
</dbReference>
<evidence type="ECO:0000256" key="3">
    <source>
        <dbReference type="ARBA" id="ARBA00022801"/>
    </source>
</evidence>
<keyword evidence="2" id="KW-0719">Serine esterase</keyword>
<dbReference type="InterPro" id="IPR029058">
    <property type="entry name" value="AB_hydrolase_fold"/>
</dbReference>
<dbReference type="InterPro" id="IPR002018">
    <property type="entry name" value="CarbesteraseB"/>
</dbReference>
<evidence type="ECO:0000313" key="7">
    <source>
        <dbReference type="Proteomes" id="UP001381693"/>
    </source>
</evidence>
<evidence type="ECO:0000256" key="1">
    <source>
        <dbReference type="ARBA" id="ARBA00005964"/>
    </source>
</evidence>
<dbReference type="GO" id="GO:0005886">
    <property type="term" value="C:plasma membrane"/>
    <property type="evidence" value="ECO:0007669"/>
    <property type="project" value="TreeGrafter"/>
</dbReference>
<feature type="domain" description="Carboxylesterase type B" evidence="5">
    <location>
        <begin position="39"/>
        <end position="105"/>
    </location>
</feature>
<evidence type="ECO:0000313" key="6">
    <source>
        <dbReference type="EMBL" id="KAK7047727.1"/>
    </source>
</evidence>
<dbReference type="PANTHER" id="PTHR43918:SF13">
    <property type="entry name" value="ACETYLCHOLINESTERASE"/>
    <property type="match status" value="1"/>
</dbReference>
<evidence type="ECO:0000256" key="2">
    <source>
        <dbReference type="ARBA" id="ARBA00022487"/>
    </source>
</evidence>
<gene>
    <name evidence="6" type="ORF">SK128_019788</name>
</gene>
<dbReference type="EMBL" id="JAXCGZ010021590">
    <property type="protein sequence ID" value="KAK7047727.1"/>
    <property type="molecule type" value="Genomic_DNA"/>
</dbReference>
<evidence type="ECO:0000259" key="5">
    <source>
        <dbReference type="Pfam" id="PF00135"/>
    </source>
</evidence>
<protein>
    <recommendedName>
        <fullName evidence="5">Carboxylesterase type B domain-containing protein</fullName>
    </recommendedName>
</protein>
<dbReference type="Gene3D" id="3.40.50.1820">
    <property type="entry name" value="alpha/beta hydrolase"/>
    <property type="match status" value="1"/>
</dbReference>
<keyword evidence="4" id="KW-0325">Glycoprotein</keyword>
<reference evidence="6 7" key="1">
    <citation type="submission" date="2023-11" db="EMBL/GenBank/DDBJ databases">
        <title>Halocaridina rubra genome assembly.</title>
        <authorList>
            <person name="Smith C."/>
        </authorList>
    </citation>
    <scope>NUCLEOTIDE SEQUENCE [LARGE SCALE GENOMIC DNA]</scope>
    <source>
        <strain evidence="6">EP-1</strain>
        <tissue evidence="6">Whole</tissue>
    </source>
</reference>
<dbReference type="SUPFAM" id="SSF53474">
    <property type="entry name" value="alpha/beta-Hydrolases"/>
    <property type="match status" value="1"/>
</dbReference>
<comment type="similarity">
    <text evidence="1">Belongs to the type-B carboxylesterase/lipase family.</text>
</comment>
<dbReference type="InterPro" id="IPR050654">
    <property type="entry name" value="AChE-related_enzymes"/>
</dbReference>
<dbReference type="Pfam" id="PF00135">
    <property type="entry name" value="COesterase"/>
    <property type="match status" value="1"/>
</dbReference>
<proteinExistence type="inferred from homology"/>
<keyword evidence="7" id="KW-1185">Reference proteome</keyword>
<dbReference type="AlphaFoldDB" id="A0AAN8WM52"/>
<name>A0AAN8WM52_HALRR</name>
<dbReference type="Proteomes" id="UP001381693">
    <property type="component" value="Unassembled WGS sequence"/>
</dbReference>
<dbReference type="GO" id="GO:0003990">
    <property type="term" value="F:acetylcholinesterase activity"/>
    <property type="evidence" value="ECO:0007669"/>
    <property type="project" value="TreeGrafter"/>
</dbReference>